<gene>
    <name evidence="2" type="ORF">SR876_10660</name>
</gene>
<organism evidence="2 3">
    <name type="scientific">Chitinophaga sancti</name>
    <dbReference type="NCBI Taxonomy" id="1004"/>
    <lineage>
        <taxon>Bacteria</taxon>
        <taxon>Pseudomonadati</taxon>
        <taxon>Bacteroidota</taxon>
        <taxon>Chitinophagia</taxon>
        <taxon>Chitinophagales</taxon>
        <taxon>Chitinophagaceae</taxon>
        <taxon>Chitinophaga</taxon>
    </lineage>
</organism>
<keyword evidence="1" id="KW-0732">Signal</keyword>
<proteinExistence type="predicted"/>
<reference evidence="2 3" key="1">
    <citation type="submission" date="2023-11" db="EMBL/GenBank/DDBJ databases">
        <title>MicrobeMod: A computational toolkit for identifying prokaryotic methylation and restriction-modification with nanopore sequencing.</title>
        <authorList>
            <person name="Crits-Christoph A."/>
            <person name="Kang S.C."/>
            <person name="Lee H."/>
            <person name="Ostrov N."/>
        </authorList>
    </citation>
    <scope>NUCLEOTIDE SEQUENCE [LARGE SCALE GENOMIC DNA]</scope>
    <source>
        <strain evidence="2 3">ATCC 23090</strain>
    </source>
</reference>
<dbReference type="RefSeq" id="WP_322518597.1">
    <property type="nucleotide sequence ID" value="NZ_CP139972.1"/>
</dbReference>
<dbReference type="EMBL" id="CP140154">
    <property type="protein sequence ID" value="WQG91968.1"/>
    <property type="molecule type" value="Genomic_DNA"/>
</dbReference>
<evidence type="ECO:0000256" key="1">
    <source>
        <dbReference type="SAM" id="SignalP"/>
    </source>
</evidence>
<keyword evidence="3" id="KW-1185">Reference proteome</keyword>
<accession>A0ABZ0XP27</accession>
<sequence length="88" mass="9297">MKQILLFLSLLCAVAQNAISQSNPIVLLPAYDSVHTAASPQAGRIQALPAEETGEPVITGSTALKLLVQVVVSPNKRETYGLTNISKP</sequence>
<evidence type="ECO:0000313" key="2">
    <source>
        <dbReference type="EMBL" id="WQG91968.1"/>
    </source>
</evidence>
<protein>
    <submittedName>
        <fullName evidence="2">Uncharacterized protein</fullName>
    </submittedName>
</protein>
<feature type="signal peptide" evidence="1">
    <location>
        <begin position="1"/>
        <end position="20"/>
    </location>
</feature>
<dbReference type="Proteomes" id="UP001326715">
    <property type="component" value="Chromosome"/>
</dbReference>
<evidence type="ECO:0000313" key="3">
    <source>
        <dbReference type="Proteomes" id="UP001326715"/>
    </source>
</evidence>
<name>A0ABZ0XP27_9BACT</name>
<feature type="chain" id="PRO_5045230585" evidence="1">
    <location>
        <begin position="21"/>
        <end position="88"/>
    </location>
</feature>